<feature type="region of interest" description="Disordered" evidence="5">
    <location>
        <begin position="727"/>
        <end position="1026"/>
    </location>
</feature>
<dbReference type="OrthoDB" id="8943025at2759"/>
<feature type="compositionally biased region" description="Polar residues" evidence="5">
    <location>
        <begin position="66"/>
        <end position="80"/>
    </location>
</feature>
<sequence length="1049" mass="112025">MESSAVAAGSSSLNGELLEDVGRVAAVPSGERADPNQQDGSQGSAGSGAEVEQGRQLTGPGASRTGPGSTSLGRSLSLQGRQGPPPVTDPPWKQRVKGVSTGSTAEDKQDWRAVKMKPAVISNTSQPGRKTNLTRSVSLSEKELKEARDKSQIIAAQLTFPSNANSRGVQLFNRRKQRVNAYTRVSFGQGVGQEAAGNERDGHLRNVVTWEEKQTEREDTELNCRGSKPKPSWSSSAVRYTGSERMEEQWDPALHEENPVNSLEEEHCVPGEKGDQDLSTDYEVREDVTGGDMLHKDMLENIPKDDMPHDVCCDRAVPSNPGEGEVKPNGQVTDSLVAPGEITNGCQSSQNTANITLSLAKQAPTIMNRTARPFGSPATVRSTEDIPPPPSCPTPPLPRIYSPPPPAFSPPPPLSYSAPPPSAYSNPPPPAYSSPPPQAYSNPTPPAHYNPNTPAYSSPPPLSRVISPTPCSPQYVPPFAPRPTYIPELLGDRRPTTPIRTGILDEGRVRRAARKSMFTFQEKPKVAPNPELLSMVQVADERKKIKSLPEHMQEEELLDLGAEASNFVPKDGPSTEEALVPEWSSCLKSSGPRVRSEPKPEQGLTNASGKGAELFAKRQSRMEKFVRESPSAAQVRSPSPTMSLPPSWTFPSNMPGRVKAMADASNIRVQPPRTVKARPSPTKAPVPERQVPENTVLENGCTKLEMDISRHQPYQLNSSLFILNPTRDPMSSLPKAAPPPPRPIVADRAYSRQTSLPTSTPPLSPHFNSPAPFRAARPFSPQVPPSPVNGVGVVDFRSNCGVPPGSGAAQVTSPVSPLSPERVAPQRSAIQAPRPTFSAKRAGIEPQARRESLPGTPVTPSPSAALTPQQTRRFSSPEGPAGGLKLHPASSAQPSSSRSLSSPRSPSLEPRCLSPVAGQDTKANRRLLAQNIINAAKRKNSPSPGGQSAGRGACASPVAAGGALHPLSPFQPRPLSSQSPTFASPPPTPTRAVRSPVRLYATRSLTDSDASVESEDSGLRSPGVRSYNTCPRGWGGSLRIKRGGIAADL</sequence>
<keyword evidence="3" id="KW-0597">Phosphoprotein</keyword>
<evidence type="ECO:0000256" key="1">
    <source>
        <dbReference type="ARBA" id="ARBA00004496"/>
    </source>
</evidence>
<keyword evidence="7" id="KW-1185">Reference proteome</keyword>
<feature type="region of interest" description="Disordered" evidence="5">
    <location>
        <begin position="586"/>
        <end position="611"/>
    </location>
</feature>
<dbReference type="AlphaFoldDB" id="A0A9D3PR52"/>
<comment type="similarity">
    <text evidence="4">Belongs to the synaptopodin family.</text>
</comment>
<feature type="region of interest" description="Disordered" evidence="5">
    <location>
        <begin position="623"/>
        <end position="696"/>
    </location>
</feature>
<gene>
    <name evidence="6" type="ORF">MATL_G00169920</name>
</gene>
<dbReference type="GO" id="GO:0003779">
    <property type="term" value="F:actin binding"/>
    <property type="evidence" value="ECO:0007669"/>
    <property type="project" value="TreeGrafter"/>
</dbReference>
<feature type="compositionally biased region" description="Polar residues" evidence="5">
    <location>
        <begin position="631"/>
        <end position="652"/>
    </location>
</feature>
<dbReference type="Proteomes" id="UP001046870">
    <property type="component" value="Chromosome 14"/>
</dbReference>
<keyword evidence="2" id="KW-0963">Cytoplasm</keyword>
<accession>A0A9D3PR52</accession>
<organism evidence="6 7">
    <name type="scientific">Megalops atlanticus</name>
    <name type="common">Tarpon</name>
    <name type="synonym">Clupea gigantea</name>
    <dbReference type="NCBI Taxonomy" id="7932"/>
    <lineage>
        <taxon>Eukaryota</taxon>
        <taxon>Metazoa</taxon>
        <taxon>Chordata</taxon>
        <taxon>Craniata</taxon>
        <taxon>Vertebrata</taxon>
        <taxon>Euteleostomi</taxon>
        <taxon>Actinopterygii</taxon>
        <taxon>Neopterygii</taxon>
        <taxon>Teleostei</taxon>
        <taxon>Elopiformes</taxon>
        <taxon>Megalopidae</taxon>
        <taxon>Megalops</taxon>
    </lineage>
</organism>
<name>A0A9D3PR52_MEGAT</name>
<comment type="caution">
    <text evidence="6">The sequence shown here is derived from an EMBL/GenBank/DDBJ whole genome shotgun (WGS) entry which is preliminary data.</text>
</comment>
<feature type="compositionally biased region" description="Polar residues" evidence="5">
    <location>
        <begin position="1"/>
        <end position="14"/>
    </location>
</feature>
<feature type="region of interest" description="Disordered" evidence="5">
    <location>
        <begin position="366"/>
        <end position="505"/>
    </location>
</feature>
<protein>
    <recommendedName>
        <fullName evidence="8">Synaptopodin</fullName>
    </recommendedName>
</protein>
<reference evidence="6" key="1">
    <citation type="submission" date="2021-01" db="EMBL/GenBank/DDBJ databases">
        <authorList>
            <person name="Zahm M."/>
            <person name="Roques C."/>
            <person name="Cabau C."/>
            <person name="Klopp C."/>
            <person name="Donnadieu C."/>
            <person name="Jouanno E."/>
            <person name="Lampietro C."/>
            <person name="Louis A."/>
            <person name="Herpin A."/>
            <person name="Echchiki A."/>
            <person name="Berthelot C."/>
            <person name="Parey E."/>
            <person name="Roest-Crollius H."/>
            <person name="Braasch I."/>
            <person name="Postlethwait J."/>
            <person name="Bobe J."/>
            <person name="Montfort J."/>
            <person name="Bouchez O."/>
            <person name="Begum T."/>
            <person name="Mejri S."/>
            <person name="Adams A."/>
            <person name="Chen W.-J."/>
            <person name="Guiguen Y."/>
        </authorList>
    </citation>
    <scope>NUCLEOTIDE SEQUENCE</scope>
    <source>
        <strain evidence="6">YG-15Mar2019-1</strain>
        <tissue evidence="6">Brain</tissue>
    </source>
</reference>
<evidence type="ECO:0000256" key="5">
    <source>
        <dbReference type="SAM" id="MobiDB-lite"/>
    </source>
</evidence>
<evidence type="ECO:0000256" key="3">
    <source>
        <dbReference type="ARBA" id="ARBA00022553"/>
    </source>
</evidence>
<dbReference type="PANTHER" id="PTHR24217:SF13">
    <property type="entry name" value="SYNAPTOPODIN"/>
    <property type="match status" value="1"/>
</dbReference>
<dbReference type="EMBL" id="JAFDVH010000014">
    <property type="protein sequence ID" value="KAG7464842.1"/>
    <property type="molecule type" value="Genomic_DNA"/>
</dbReference>
<feature type="region of interest" description="Disordered" evidence="5">
    <location>
        <begin position="1"/>
        <end position="137"/>
    </location>
</feature>
<comment type="subcellular location">
    <subcellularLocation>
        <location evidence="1">Cytoplasm</location>
    </subcellularLocation>
</comment>
<dbReference type="GO" id="GO:0005634">
    <property type="term" value="C:nucleus"/>
    <property type="evidence" value="ECO:0007669"/>
    <property type="project" value="TreeGrafter"/>
</dbReference>
<evidence type="ECO:0000313" key="7">
    <source>
        <dbReference type="Proteomes" id="UP001046870"/>
    </source>
</evidence>
<evidence type="ECO:0000313" key="6">
    <source>
        <dbReference type="EMBL" id="KAG7464842.1"/>
    </source>
</evidence>
<feature type="compositionally biased region" description="Low complexity" evidence="5">
    <location>
        <begin position="769"/>
        <end position="780"/>
    </location>
</feature>
<dbReference type="PANTHER" id="PTHR24217">
    <property type="entry name" value="PUTATIVE-RELATED"/>
    <property type="match status" value="1"/>
</dbReference>
<dbReference type="GO" id="GO:0030018">
    <property type="term" value="C:Z disc"/>
    <property type="evidence" value="ECO:0007669"/>
    <property type="project" value="TreeGrafter"/>
</dbReference>
<feature type="region of interest" description="Disordered" evidence="5">
    <location>
        <begin position="214"/>
        <end position="239"/>
    </location>
</feature>
<dbReference type="GO" id="GO:0015629">
    <property type="term" value="C:actin cytoskeleton"/>
    <property type="evidence" value="ECO:0007669"/>
    <property type="project" value="TreeGrafter"/>
</dbReference>
<feature type="compositionally biased region" description="Low complexity" evidence="5">
    <location>
        <begin position="888"/>
        <end position="915"/>
    </location>
</feature>
<feature type="compositionally biased region" description="Pro residues" evidence="5">
    <location>
        <begin position="386"/>
        <end position="448"/>
    </location>
</feature>
<dbReference type="GO" id="GO:0032233">
    <property type="term" value="P:positive regulation of actin filament bundle assembly"/>
    <property type="evidence" value="ECO:0007669"/>
    <property type="project" value="TreeGrafter"/>
</dbReference>
<feature type="compositionally biased region" description="Polar residues" evidence="5">
    <location>
        <begin position="861"/>
        <end position="874"/>
    </location>
</feature>
<evidence type="ECO:0000256" key="4">
    <source>
        <dbReference type="ARBA" id="ARBA00038161"/>
    </source>
</evidence>
<dbReference type="InterPro" id="IPR051976">
    <property type="entry name" value="Synaptopodin_domain"/>
</dbReference>
<feature type="compositionally biased region" description="Polar residues" evidence="5">
    <location>
        <begin position="121"/>
        <end position="137"/>
    </location>
</feature>
<evidence type="ECO:0008006" key="8">
    <source>
        <dbReference type="Google" id="ProtNLM"/>
    </source>
</evidence>
<feature type="compositionally biased region" description="Low complexity" evidence="5">
    <location>
        <begin position="37"/>
        <end position="49"/>
    </location>
</feature>
<evidence type="ECO:0000256" key="2">
    <source>
        <dbReference type="ARBA" id="ARBA00022490"/>
    </source>
</evidence>
<proteinExistence type="inferred from homology"/>